<keyword evidence="3 6" id="KW-0812">Transmembrane</keyword>
<reference evidence="7" key="1">
    <citation type="journal article" date="2021" name="PeerJ">
        <title>Extensive microbial diversity within the chicken gut microbiome revealed by metagenomics and culture.</title>
        <authorList>
            <person name="Gilroy R."/>
            <person name="Ravi A."/>
            <person name="Getino M."/>
            <person name="Pursley I."/>
            <person name="Horton D.L."/>
            <person name="Alikhan N.F."/>
            <person name="Baker D."/>
            <person name="Gharbi K."/>
            <person name="Hall N."/>
            <person name="Watson M."/>
            <person name="Adriaenssens E.M."/>
            <person name="Foster-Nyarko E."/>
            <person name="Jarju S."/>
            <person name="Secka A."/>
            <person name="Antonio M."/>
            <person name="Oren A."/>
            <person name="Chaudhuri R.R."/>
            <person name="La Ragione R."/>
            <person name="Hildebrand F."/>
            <person name="Pallen M.J."/>
        </authorList>
    </citation>
    <scope>NUCLEOTIDE SEQUENCE</scope>
    <source>
        <strain evidence="7">CHK193-4272</strain>
    </source>
</reference>
<dbReference type="InterPro" id="IPR005598">
    <property type="entry name" value="ATP_synth_I"/>
</dbReference>
<dbReference type="AlphaFoldDB" id="A0A9D1PHE5"/>
<feature type="transmembrane region" description="Helical" evidence="6">
    <location>
        <begin position="51"/>
        <end position="69"/>
    </location>
</feature>
<dbReference type="Pfam" id="PF03899">
    <property type="entry name" value="ATP-synt_I"/>
    <property type="match status" value="1"/>
</dbReference>
<organism evidence="7 8">
    <name type="scientific">Candidatus Butyricicoccus avistercoris</name>
    <dbReference type="NCBI Taxonomy" id="2838518"/>
    <lineage>
        <taxon>Bacteria</taxon>
        <taxon>Bacillati</taxon>
        <taxon>Bacillota</taxon>
        <taxon>Clostridia</taxon>
        <taxon>Eubacteriales</taxon>
        <taxon>Butyricicoccaceae</taxon>
        <taxon>Butyricicoccus</taxon>
    </lineage>
</organism>
<proteinExistence type="predicted"/>
<keyword evidence="4 6" id="KW-1133">Transmembrane helix</keyword>
<evidence type="ECO:0000256" key="2">
    <source>
        <dbReference type="ARBA" id="ARBA00022475"/>
    </source>
</evidence>
<dbReference type="Proteomes" id="UP000886808">
    <property type="component" value="Unassembled WGS sequence"/>
</dbReference>
<gene>
    <name evidence="7" type="ORF">H9746_01225</name>
</gene>
<evidence type="ECO:0000256" key="6">
    <source>
        <dbReference type="SAM" id="Phobius"/>
    </source>
</evidence>
<feature type="transmembrane region" description="Helical" evidence="6">
    <location>
        <begin position="81"/>
        <end position="98"/>
    </location>
</feature>
<name>A0A9D1PHE5_9FIRM</name>
<evidence type="ECO:0000256" key="3">
    <source>
        <dbReference type="ARBA" id="ARBA00022692"/>
    </source>
</evidence>
<keyword evidence="2" id="KW-1003">Cell membrane</keyword>
<comment type="subcellular location">
    <subcellularLocation>
        <location evidence="1">Cell membrane</location>
        <topology evidence="1">Multi-pass membrane protein</topology>
    </subcellularLocation>
</comment>
<sequence length="128" mass="14330">MDAFEVIRQETKRMFRGSIPLAFILYAGFCIFNYYQIIVLLSIIVGTGYSLFLFYNMAVSAVNAALIGDPKRASRMQISRYLMRYLLTGIFLVGVIKLTPLNPVAVTIPLFFPKIILIASGIINRKGG</sequence>
<evidence type="ECO:0000256" key="1">
    <source>
        <dbReference type="ARBA" id="ARBA00004651"/>
    </source>
</evidence>
<feature type="transmembrane region" description="Helical" evidence="6">
    <location>
        <begin position="21"/>
        <end position="45"/>
    </location>
</feature>
<evidence type="ECO:0000313" key="7">
    <source>
        <dbReference type="EMBL" id="HIV61463.1"/>
    </source>
</evidence>
<evidence type="ECO:0000313" key="8">
    <source>
        <dbReference type="Proteomes" id="UP000886808"/>
    </source>
</evidence>
<accession>A0A9D1PHE5</accession>
<dbReference type="GO" id="GO:0005886">
    <property type="term" value="C:plasma membrane"/>
    <property type="evidence" value="ECO:0007669"/>
    <property type="project" value="UniProtKB-SubCell"/>
</dbReference>
<keyword evidence="5 6" id="KW-0472">Membrane</keyword>
<reference evidence="7" key="2">
    <citation type="submission" date="2021-04" db="EMBL/GenBank/DDBJ databases">
        <authorList>
            <person name="Gilroy R."/>
        </authorList>
    </citation>
    <scope>NUCLEOTIDE SEQUENCE</scope>
    <source>
        <strain evidence="7">CHK193-4272</strain>
    </source>
</reference>
<dbReference type="EMBL" id="DXIE01000008">
    <property type="protein sequence ID" value="HIV61463.1"/>
    <property type="molecule type" value="Genomic_DNA"/>
</dbReference>
<protein>
    <submittedName>
        <fullName evidence="7">ATP synthase subunit I</fullName>
    </submittedName>
</protein>
<comment type="caution">
    <text evidence="7">The sequence shown here is derived from an EMBL/GenBank/DDBJ whole genome shotgun (WGS) entry which is preliminary data.</text>
</comment>
<evidence type="ECO:0000256" key="4">
    <source>
        <dbReference type="ARBA" id="ARBA00022989"/>
    </source>
</evidence>
<evidence type="ECO:0000256" key="5">
    <source>
        <dbReference type="ARBA" id="ARBA00023136"/>
    </source>
</evidence>